<dbReference type="Gene3D" id="1.10.1470.10">
    <property type="entry name" value="YjbJ"/>
    <property type="match status" value="1"/>
</dbReference>
<evidence type="ECO:0000313" key="2">
    <source>
        <dbReference type="EMBL" id="SQA20295.1"/>
    </source>
</evidence>
<dbReference type="InterPro" id="IPR036629">
    <property type="entry name" value="YjbJ_sf"/>
</dbReference>
<comment type="caution">
    <text evidence="2">The sequence shown here is derived from an EMBL/GenBank/DDBJ whole genome shotgun (WGS) entry which is preliminary data.</text>
</comment>
<gene>
    <name evidence="2" type="ORF">NCTC8181_02645</name>
</gene>
<dbReference type="AlphaFoldDB" id="A0A7Z7KAK7"/>
<organism evidence="2 3">
    <name type="scientific">Streptococcus agalactiae</name>
    <dbReference type="NCBI Taxonomy" id="1311"/>
    <lineage>
        <taxon>Bacteria</taxon>
        <taxon>Bacillati</taxon>
        <taxon>Bacillota</taxon>
        <taxon>Bacilli</taxon>
        <taxon>Lactobacillales</taxon>
        <taxon>Streptococcaceae</taxon>
        <taxon>Streptococcus</taxon>
    </lineage>
</organism>
<sequence length="45" mass="4875">MSQEKLKAKVEQASGSLKEGAGKLTGDKELEAKGFVEKQLLKVKN</sequence>
<evidence type="ECO:0000256" key="1">
    <source>
        <dbReference type="SAM" id="MobiDB-lite"/>
    </source>
</evidence>
<reference evidence="2 3" key="1">
    <citation type="submission" date="2018-06" db="EMBL/GenBank/DDBJ databases">
        <authorList>
            <consortium name="Pathogen Informatics"/>
            <person name="Doyle S."/>
        </authorList>
    </citation>
    <scope>NUCLEOTIDE SEQUENCE [LARGE SCALE GENOMIC DNA]</scope>
    <source>
        <strain evidence="2 3">NCTC8181</strain>
    </source>
</reference>
<accession>A0A7Z7KAK7</accession>
<dbReference type="Proteomes" id="UP000250200">
    <property type="component" value="Unassembled WGS sequence"/>
</dbReference>
<proteinExistence type="predicted"/>
<feature type="region of interest" description="Disordered" evidence="1">
    <location>
        <begin position="1"/>
        <end position="23"/>
    </location>
</feature>
<feature type="compositionally biased region" description="Basic and acidic residues" evidence="1">
    <location>
        <begin position="1"/>
        <end position="10"/>
    </location>
</feature>
<protein>
    <submittedName>
        <fullName evidence="2">CsbD-like protein</fullName>
    </submittedName>
</protein>
<name>A0A7Z7KAK7_STRAG</name>
<dbReference type="SUPFAM" id="SSF69047">
    <property type="entry name" value="Hypothetical protein YjbJ"/>
    <property type="match status" value="1"/>
</dbReference>
<evidence type="ECO:0000313" key="3">
    <source>
        <dbReference type="Proteomes" id="UP000250200"/>
    </source>
</evidence>
<dbReference type="EMBL" id="UAVB01000011">
    <property type="protein sequence ID" value="SQA20295.1"/>
    <property type="molecule type" value="Genomic_DNA"/>
</dbReference>